<dbReference type="GeneID" id="54349062"/>
<reference evidence="2" key="1">
    <citation type="journal article" date="2020" name="Stud. Mycol.">
        <title>101 Dothideomycetes genomes: a test case for predicting lifestyles and emergence of pathogens.</title>
        <authorList>
            <person name="Haridas S."/>
            <person name="Albert R."/>
            <person name="Binder M."/>
            <person name="Bloem J."/>
            <person name="Labutti K."/>
            <person name="Salamov A."/>
            <person name="Andreopoulos B."/>
            <person name="Baker S."/>
            <person name="Barry K."/>
            <person name="Bills G."/>
            <person name="Bluhm B."/>
            <person name="Cannon C."/>
            <person name="Castanera R."/>
            <person name="Culley D."/>
            <person name="Daum C."/>
            <person name="Ezra D."/>
            <person name="Gonzalez J."/>
            <person name="Henrissat B."/>
            <person name="Kuo A."/>
            <person name="Liang C."/>
            <person name="Lipzen A."/>
            <person name="Lutzoni F."/>
            <person name="Magnuson J."/>
            <person name="Mondo S."/>
            <person name="Nolan M."/>
            <person name="Ohm R."/>
            <person name="Pangilinan J."/>
            <person name="Park H.-J."/>
            <person name="Ramirez L."/>
            <person name="Alfaro M."/>
            <person name="Sun H."/>
            <person name="Tritt A."/>
            <person name="Yoshinaga Y."/>
            <person name="Zwiers L.-H."/>
            <person name="Turgeon B."/>
            <person name="Goodwin S."/>
            <person name="Spatafora J."/>
            <person name="Crous P."/>
            <person name="Grigoriev I."/>
        </authorList>
    </citation>
    <scope>NUCLEOTIDE SEQUENCE</scope>
    <source>
        <strain evidence="2">CBS 183.55</strain>
    </source>
</reference>
<feature type="region of interest" description="Disordered" evidence="1">
    <location>
        <begin position="15"/>
        <end position="35"/>
    </location>
</feature>
<keyword evidence="3" id="KW-1185">Reference proteome</keyword>
<protein>
    <submittedName>
        <fullName evidence="2">Uncharacterized protein</fullName>
    </submittedName>
</protein>
<dbReference type="Proteomes" id="UP000800082">
    <property type="component" value="Unassembled WGS sequence"/>
</dbReference>
<evidence type="ECO:0000313" key="3">
    <source>
        <dbReference type="Proteomes" id="UP000800082"/>
    </source>
</evidence>
<evidence type="ECO:0000313" key="2">
    <source>
        <dbReference type="EMBL" id="KAF1931514.1"/>
    </source>
</evidence>
<accession>A0A6A5RWE6</accession>
<dbReference type="AlphaFoldDB" id="A0A6A5RWE6"/>
<organism evidence="2 3">
    <name type="scientific">Didymella exigua CBS 183.55</name>
    <dbReference type="NCBI Taxonomy" id="1150837"/>
    <lineage>
        <taxon>Eukaryota</taxon>
        <taxon>Fungi</taxon>
        <taxon>Dikarya</taxon>
        <taxon>Ascomycota</taxon>
        <taxon>Pezizomycotina</taxon>
        <taxon>Dothideomycetes</taxon>
        <taxon>Pleosporomycetidae</taxon>
        <taxon>Pleosporales</taxon>
        <taxon>Pleosporineae</taxon>
        <taxon>Didymellaceae</taxon>
        <taxon>Didymella</taxon>
    </lineage>
</organism>
<gene>
    <name evidence="2" type="ORF">M421DRAFT_417282</name>
</gene>
<name>A0A6A5RWE6_9PLEO</name>
<dbReference type="EMBL" id="ML978960">
    <property type="protein sequence ID" value="KAF1931514.1"/>
    <property type="molecule type" value="Genomic_DNA"/>
</dbReference>
<proteinExistence type="predicted"/>
<dbReference type="RefSeq" id="XP_033451762.1">
    <property type="nucleotide sequence ID" value="XM_033591394.1"/>
</dbReference>
<evidence type="ECO:0000256" key="1">
    <source>
        <dbReference type="SAM" id="MobiDB-lite"/>
    </source>
</evidence>
<feature type="compositionally biased region" description="Polar residues" evidence="1">
    <location>
        <begin position="21"/>
        <end position="33"/>
    </location>
</feature>
<sequence>MAAYAAVSCRSAGSLVRPMHSPTSSHWRPQNRSINKESRHNGVLVGSALALLTLVSAELAVNSPLVHSDLALCSASPTSTASLCRHDRTGLLRTRSVGSWKYWRIRIS</sequence>